<evidence type="ECO:0000259" key="14">
    <source>
        <dbReference type="PROSITE" id="PS50112"/>
    </source>
</evidence>
<dbReference type="Gene3D" id="3.30.450.20">
    <property type="entry name" value="PAS domain"/>
    <property type="match status" value="2"/>
</dbReference>
<dbReference type="Gene3D" id="3.40.50.2300">
    <property type="match status" value="1"/>
</dbReference>
<dbReference type="SUPFAM" id="SSF55874">
    <property type="entry name" value="ATPase domain of HSP90 chaperone/DNA topoisomerase II/histidine kinase"/>
    <property type="match status" value="2"/>
</dbReference>
<evidence type="ECO:0000256" key="8">
    <source>
        <dbReference type="ARBA" id="ARBA00022840"/>
    </source>
</evidence>
<dbReference type="NCBIfam" id="TIGR00229">
    <property type="entry name" value="sensory_box"/>
    <property type="match status" value="1"/>
</dbReference>
<dbReference type="Pfam" id="PF07228">
    <property type="entry name" value="SpoIIE"/>
    <property type="match status" value="1"/>
</dbReference>
<dbReference type="EC" id="2.7.13.3" evidence="3"/>
<dbReference type="InterPro" id="IPR011006">
    <property type="entry name" value="CheY-like_superfamily"/>
</dbReference>
<comment type="catalytic activity">
    <reaction evidence="1">
        <text>ATP + protein L-histidine = ADP + protein N-phospho-L-histidine.</text>
        <dbReference type="EC" id="2.7.13.3"/>
    </reaction>
</comment>
<dbReference type="EMBL" id="SNXZ01000002">
    <property type="protein sequence ID" value="TDQ00941.1"/>
    <property type="molecule type" value="Genomic_DNA"/>
</dbReference>
<evidence type="ECO:0000256" key="9">
    <source>
        <dbReference type="ARBA" id="ARBA00023012"/>
    </source>
</evidence>
<dbReference type="SMART" id="SM00387">
    <property type="entry name" value="HATPase_c"/>
    <property type="match status" value="1"/>
</dbReference>
<dbReference type="InterPro" id="IPR029016">
    <property type="entry name" value="GAF-like_dom_sf"/>
</dbReference>
<evidence type="ECO:0000256" key="10">
    <source>
        <dbReference type="PROSITE-ProRule" id="PRU00169"/>
    </source>
</evidence>
<dbReference type="Pfam" id="PF02518">
    <property type="entry name" value="HATPase_c"/>
    <property type="match status" value="1"/>
</dbReference>
<evidence type="ECO:0000259" key="12">
    <source>
        <dbReference type="PROSITE" id="PS50109"/>
    </source>
</evidence>
<evidence type="ECO:0000256" key="11">
    <source>
        <dbReference type="SAM" id="MobiDB-lite"/>
    </source>
</evidence>
<reference evidence="15 16" key="1">
    <citation type="submission" date="2019-03" db="EMBL/GenBank/DDBJ databases">
        <title>Genomic Encyclopedia of Type Strains, Phase IV (KMG-IV): sequencing the most valuable type-strain genomes for metagenomic binning, comparative biology and taxonomic classification.</title>
        <authorList>
            <person name="Goeker M."/>
        </authorList>
    </citation>
    <scope>NUCLEOTIDE SEQUENCE [LARGE SCALE GENOMIC DNA]</scope>
    <source>
        <strain evidence="15 16">DSM 45361</strain>
    </source>
</reference>
<feature type="region of interest" description="Disordered" evidence="11">
    <location>
        <begin position="1"/>
        <end position="25"/>
    </location>
</feature>
<feature type="domain" description="PAS" evidence="14">
    <location>
        <begin position="751"/>
        <end position="793"/>
    </location>
</feature>
<dbReference type="InterPro" id="IPR003661">
    <property type="entry name" value="HisK_dim/P_dom"/>
</dbReference>
<keyword evidence="5" id="KW-0808">Transferase</keyword>
<dbReference type="InterPro" id="IPR036890">
    <property type="entry name" value="HATPase_C_sf"/>
</dbReference>
<dbReference type="Pfam" id="PF00512">
    <property type="entry name" value="HisKA"/>
    <property type="match status" value="1"/>
</dbReference>
<dbReference type="SUPFAM" id="SSF47384">
    <property type="entry name" value="Homodimeric domain of signal transducing histidine kinase"/>
    <property type="match status" value="1"/>
</dbReference>
<feature type="domain" description="Histidine kinase" evidence="12">
    <location>
        <begin position="357"/>
        <end position="574"/>
    </location>
</feature>
<evidence type="ECO:0000259" key="13">
    <source>
        <dbReference type="PROSITE" id="PS50110"/>
    </source>
</evidence>
<keyword evidence="9" id="KW-0902">Two-component regulatory system</keyword>
<feature type="domain" description="Response regulatory" evidence="13">
    <location>
        <begin position="627"/>
        <end position="742"/>
    </location>
</feature>
<dbReference type="InterPro" id="IPR001932">
    <property type="entry name" value="PPM-type_phosphatase-like_dom"/>
</dbReference>
<dbReference type="Pfam" id="PF13581">
    <property type="entry name" value="HATPase_c_2"/>
    <property type="match status" value="1"/>
</dbReference>
<dbReference type="SUPFAM" id="SSF55785">
    <property type="entry name" value="PYP-like sensor domain (PAS domain)"/>
    <property type="match status" value="1"/>
</dbReference>
<keyword evidence="16" id="KW-1185">Reference proteome</keyword>
<dbReference type="PANTHER" id="PTHR43547">
    <property type="entry name" value="TWO-COMPONENT HISTIDINE KINASE"/>
    <property type="match status" value="1"/>
</dbReference>
<dbReference type="PRINTS" id="PR00344">
    <property type="entry name" value="BCTRLSENSOR"/>
</dbReference>
<dbReference type="InterPro" id="IPR005467">
    <property type="entry name" value="His_kinase_dom"/>
</dbReference>
<dbReference type="SMART" id="SM00388">
    <property type="entry name" value="HisKA"/>
    <property type="match status" value="1"/>
</dbReference>
<dbReference type="SUPFAM" id="SSF55781">
    <property type="entry name" value="GAF domain-like"/>
    <property type="match status" value="1"/>
</dbReference>
<dbReference type="InterPro" id="IPR000014">
    <property type="entry name" value="PAS"/>
</dbReference>
<dbReference type="InterPro" id="IPR036097">
    <property type="entry name" value="HisK_dim/P_sf"/>
</dbReference>
<dbReference type="GO" id="GO:0005524">
    <property type="term" value="F:ATP binding"/>
    <property type="evidence" value="ECO:0007669"/>
    <property type="project" value="UniProtKB-KW"/>
</dbReference>
<dbReference type="PROSITE" id="PS50112">
    <property type="entry name" value="PAS"/>
    <property type="match status" value="1"/>
</dbReference>
<dbReference type="PROSITE" id="PS50110">
    <property type="entry name" value="RESPONSE_REGULATORY"/>
    <property type="match status" value="1"/>
</dbReference>
<dbReference type="CDD" id="cd00130">
    <property type="entry name" value="PAS"/>
    <property type="match status" value="1"/>
</dbReference>
<dbReference type="Gene3D" id="3.30.565.10">
    <property type="entry name" value="Histidine kinase-like ATPase, C-terminal domain"/>
    <property type="match status" value="2"/>
</dbReference>
<comment type="subcellular location">
    <subcellularLocation>
        <location evidence="2">Cell membrane</location>
    </subcellularLocation>
</comment>
<dbReference type="RefSeq" id="WP_133849587.1">
    <property type="nucleotide sequence ID" value="NZ_SNXZ01000002.1"/>
</dbReference>
<keyword evidence="4 10" id="KW-0597">Phosphoprotein</keyword>
<organism evidence="15 16">
    <name type="scientific">Labedaea rhizosphaerae</name>
    <dbReference type="NCBI Taxonomy" id="598644"/>
    <lineage>
        <taxon>Bacteria</taxon>
        <taxon>Bacillati</taxon>
        <taxon>Actinomycetota</taxon>
        <taxon>Actinomycetes</taxon>
        <taxon>Pseudonocardiales</taxon>
        <taxon>Pseudonocardiaceae</taxon>
        <taxon>Labedaea</taxon>
    </lineage>
</organism>
<evidence type="ECO:0000256" key="5">
    <source>
        <dbReference type="ARBA" id="ARBA00022679"/>
    </source>
</evidence>
<dbReference type="OrthoDB" id="163538at2"/>
<dbReference type="GO" id="GO:0005886">
    <property type="term" value="C:plasma membrane"/>
    <property type="evidence" value="ECO:0007669"/>
    <property type="project" value="UniProtKB-SubCell"/>
</dbReference>
<dbReference type="Gene3D" id="3.60.40.10">
    <property type="entry name" value="PPM-type phosphatase domain"/>
    <property type="match status" value="1"/>
</dbReference>
<evidence type="ECO:0000313" key="16">
    <source>
        <dbReference type="Proteomes" id="UP000295444"/>
    </source>
</evidence>
<dbReference type="InterPro" id="IPR003594">
    <property type="entry name" value="HATPase_dom"/>
</dbReference>
<evidence type="ECO:0000313" key="15">
    <source>
        <dbReference type="EMBL" id="TDQ00941.1"/>
    </source>
</evidence>
<dbReference type="InterPro" id="IPR036457">
    <property type="entry name" value="PPM-type-like_dom_sf"/>
</dbReference>
<protein>
    <recommendedName>
        <fullName evidence="3">histidine kinase</fullName>
        <ecNumber evidence="3">2.7.13.3</ecNumber>
    </recommendedName>
</protein>
<dbReference type="InterPro" id="IPR001789">
    <property type="entry name" value="Sig_transdc_resp-reg_receiver"/>
</dbReference>
<accession>A0A4V3CZT1</accession>
<keyword evidence="6" id="KW-0547">Nucleotide-binding</keyword>
<dbReference type="InterPro" id="IPR035965">
    <property type="entry name" value="PAS-like_dom_sf"/>
</dbReference>
<evidence type="ECO:0000256" key="6">
    <source>
        <dbReference type="ARBA" id="ARBA00022741"/>
    </source>
</evidence>
<dbReference type="FunFam" id="3.30.565.10:FF:000037">
    <property type="entry name" value="Hybrid sensor histidine kinase/response regulator"/>
    <property type="match status" value="1"/>
</dbReference>
<evidence type="ECO:0000256" key="7">
    <source>
        <dbReference type="ARBA" id="ARBA00022777"/>
    </source>
</evidence>
<dbReference type="SMART" id="SM00331">
    <property type="entry name" value="PP2C_SIG"/>
    <property type="match status" value="1"/>
</dbReference>
<comment type="caution">
    <text evidence="15">The sequence shown here is derived from an EMBL/GenBank/DDBJ whole genome shotgun (WGS) entry which is preliminary data.</text>
</comment>
<dbReference type="SMART" id="SM00448">
    <property type="entry name" value="REC"/>
    <property type="match status" value="1"/>
</dbReference>
<gene>
    <name evidence="15" type="ORF">EV186_102807</name>
</gene>
<dbReference type="Gene3D" id="1.10.287.130">
    <property type="match status" value="1"/>
</dbReference>
<dbReference type="CDD" id="cd16936">
    <property type="entry name" value="HATPase_RsbW-like"/>
    <property type="match status" value="1"/>
</dbReference>
<proteinExistence type="predicted"/>
<keyword evidence="7" id="KW-0418">Kinase</keyword>
<dbReference type="Gene3D" id="3.30.450.40">
    <property type="match status" value="1"/>
</dbReference>
<dbReference type="Pfam" id="PF00072">
    <property type="entry name" value="Response_reg"/>
    <property type="match status" value="1"/>
</dbReference>
<dbReference type="Pfam" id="PF08448">
    <property type="entry name" value="PAS_4"/>
    <property type="match status" value="2"/>
</dbReference>
<dbReference type="GO" id="GO:0000155">
    <property type="term" value="F:phosphorelay sensor kinase activity"/>
    <property type="evidence" value="ECO:0007669"/>
    <property type="project" value="InterPro"/>
</dbReference>
<sequence>MSTAPADDADDADESGSAALPRVFPGDGEMAARMRAFPWEETDVGAPSGWSEGLRAAVQIVLTSRFPMIVWWGADLRFMYNDAYIALMGSKHPGLWKTGPEVWGEIWHIVGPMLESVLATGTSTWSEDLLLPMDRHGYWEETYWTYSYSPLYDDDGDVRGVFTAVTDTTEGFIGQRRLAVLRELGAQAGKTTDVTTACRLVMDVLARSTLDVPFAALYLRDPGTGQFPAVTATPEDGTDWWQPERWPVEQVFAEGAPLVVRDLGEQFDRLPTGGWKTTPTEAVVLPLFGATGADPIGVLVLGASAGRKLDRTYENFLYLIARQTAGLVNAAVAYQAQQHKAEELAELDRAKTAFFSNISHEFRTPLTLMMGPVQHLRDMLSGSDQQVLDELDLVHRNGLRLGKLVNTLLDFASIEAGRVEAHYEPVDLAAVTAELAGLFRSAVSRAGLRFTVDCPPLAEPVHVDRGMWEKVILNLLSNAVKFTFEGGITLRVSARGDHAVVTVSDTGIGIPVAEMPRLFERFHRIPSAQGRSNEGSGIGLALVQELVHLHGGTIDAESTEGEGTTFTLTLPFGSAHLPRNSVATGHEDSRTATDPADPYVQEALRWLPDDADAPQPDGTSVQHAFARVLIADDNADMRDYLTRLLAPGYAVTAVGDGQALLDRARTDLPDLVISDIMMPKVDGLAALAALRASPRTAGIPVVLLSARAGQEAAVAGLRAGADDYLVKPFSSVELLARVRTTIELSRLRNRQNEWRTAMVDSLQEGFFVCRGDGTVIEVNAAFDTILGFGPEGLPYRVRHPWLPDAESEPEAEQQARTAFATLLEAPSGTITVPVTHRDRHRVWVRVTFSRTFDPDTGEQLIVGTFRDITAEHYAVQREGALSALGWRLVSAGSLGGALAGAMAEFRALWHAKRVLAATYVTRGGAPTAVYAGEGDSEPADRVWADVAPDLREAADRLRDRPFQLPVSLYSEHGDLTGITIDHPLGRLVLVVDLGGRRRFSREDETLLALLAGHLAQGLRRAQEIDQQRETALALQHAILGPAHLPPRFAVHYEPASPPLEIGGDWYDVVTLTDGRIGIVVGDCVGHGLAAATVMGQLRSACHAMLLHTADPAGTLTALDGFARDIEDAWCTSVFCAVLDPVAAELVYSNAGHPPGLVAKNDGVIEVLTAGHGAVLGVVGKNSRSNARTDIGDAAALLLYTDGLVERRGRPFDAGVDQASALLAEHRARPAHEIADLIMTAMAPRDGFTDDVAMLVVRPPTPLRRTFHAAPDEVGAARGVLRAWLADNEVPHQQAEDVLLAVGEACTNSVEHAYPPDRPDTADFTIEGKITGRDLTISVADHGAWRKPDPAADPFRGRGIVLMRAVMDEVELGQTTDGTTVTMRVLLDYDTGS</sequence>
<name>A0A4V3CZT1_LABRH</name>
<dbReference type="PANTHER" id="PTHR43547:SF2">
    <property type="entry name" value="HYBRID SIGNAL TRANSDUCTION HISTIDINE KINASE C"/>
    <property type="match status" value="1"/>
</dbReference>
<dbReference type="PROSITE" id="PS50109">
    <property type="entry name" value="HIS_KIN"/>
    <property type="match status" value="1"/>
</dbReference>
<feature type="modified residue" description="4-aspartylphosphate" evidence="10">
    <location>
        <position position="675"/>
    </location>
</feature>
<dbReference type="InterPro" id="IPR003018">
    <property type="entry name" value="GAF"/>
</dbReference>
<dbReference type="CDD" id="cd16922">
    <property type="entry name" value="HATPase_EvgS-ArcB-TorS-like"/>
    <property type="match status" value="1"/>
</dbReference>
<dbReference type="CDD" id="cd00082">
    <property type="entry name" value="HisKA"/>
    <property type="match status" value="1"/>
</dbReference>
<dbReference type="InterPro" id="IPR004358">
    <property type="entry name" value="Sig_transdc_His_kin-like_C"/>
</dbReference>
<evidence type="ECO:0000256" key="2">
    <source>
        <dbReference type="ARBA" id="ARBA00004236"/>
    </source>
</evidence>
<evidence type="ECO:0000256" key="1">
    <source>
        <dbReference type="ARBA" id="ARBA00000085"/>
    </source>
</evidence>
<dbReference type="InterPro" id="IPR013656">
    <property type="entry name" value="PAS_4"/>
</dbReference>
<dbReference type="SUPFAM" id="SSF52172">
    <property type="entry name" value="CheY-like"/>
    <property type="match status" value="1"/>
</dbReference>
<dbReference type="SMART" id="SM00065">
    <property type="entry name" value="GAF"/>
    <property type="match status" value="1"/>
</dbReference>
<evidence type="ECO:0000256" key="3">
    <source>
        <dbReference type="ARBA" id="ARBA00012438"/>
    </source>
</evidence>
<evidence type="ECO:0000256" key="4">
    <source>
        <dbReference type="ARBA" id="ARBA00022553"/>
    </source>
</evidence>
<dbReference type="Pfam" id="PF13185">
    <property type="entry name" value="GAF_2"/>
    <property type="match status" value="1"/>
</dbReference>
<keyword evidence="8" id="KW-0067">ATP-binding</keyword>
<dbReference type="Proteomes" id="UP000295444">
    <property type="component" value="Unassembled WGS sequence"/>
</dbReference>